<keyword evidence="1" id="KW-0472">Membrane</keyword>
<dbReference type="RefSeq" id="WP_179847239.1">
    <property type="nucleotide sequence ID" value="NZ_JACCBA010000001.1"/>
</dbReference>
<proteinExistence type="predicted"/>
<keyword evidence="1" id="KW-0812">Transmembrane</keyword>
<evidence type="ECO:0000256" key="1">
    <source>
        <dbReference type="SAM" id="Phobius"/>
    </source>
</evidence>
<dbReference type="EMBL" id="JACCBA010000001">
    <property type="protein sequence ID" value="NYD50727.1"/>
    <property type="molecule type" value="Genomic_DNA"/>
</dbReference>
<accession>A0A7Y9EMX5</accession>
<organism evidence="2 3">
    <name type="scientific">Actinomadura luteofluorescens</name>
    <dbReference type="NCBI Taxonomy" id="46163"/>
    <lineage>
        <taxon>Bacteria</taxon>
        <taxon>Bacillati</taxon>
        <taxon>Actinomycetota</taxon>
        <taxon>Actinomycetes</taxon>
        <taxon>Streptosporangiales</taxon>
        <taxon>Thermomonosporaceae</taxon>
        <taxon>Actinomadura</taxon>
    </lineage>
</organism>
<evidence type="ECO:0000313" key="3">
    <source>
        <dbReference type="Proteomes" id="UP000529783"/>
    </source>
</evidence>
<comment type="caution">
    <text evidence="2">The sequence shown here is derived from an EMBL/GenBank/DDBJ whole genome shotgun (WGS) entry which is preliminary data.</text>
</comment>
<protein>
    <submittedName>
        <fullName evidence="2">Uncharacterized protein</fullName>
    </submittedName>
</protein>
<dbReference type="AlphaFoldDB" id="A0A7Y9EMX5"/>
<feature type="transmembrane region" description="Helical" evidence="1">
    <location>
        <begin position="25"/>
        <end position="41"/>
    </location>
</feature>
<gene>
    <name evidence="2" type="ORF">BJY14_006710</name>
</gene>
<dbReference type="Proteomes" id="UP000529783">
    <property type="component" value="Unassembled WGS sequence"/>
</dbReference>
<feature type="transmembrane region" description="Helical" evidence="1">
    <location>
        <begin position="47"/>
        <end position="67"/>
    </location>
</feature>
<feature type="transmembrane region" description="Helical" evidence="1">
    <location>
        <begin position="79"/>
        <end position="101"/>
    </location>
</feature>
<evidence type="ECO:0000313" key="2">
    <source>
        <dbReference type="EMBL" id="NYD50727.1"/>
    </source>
</evidence>
<keyword evidence="1" id="KW-1133">Transmembrane helix</keyword>
<sequence>MKSVTTNNALSNGFRRLWDRTKRDLAVIVSGSVAGALVLASDDHHLLAGLAIGLGSIGLGASLVGLVADGTIFGVPGSLICVLGFISVICAFAIIVGALVYDLVYGD</sequence>
<reference evidence="2 3" key="1">
    <citation type="submission" date="2020-07" db="EMBL/GenBank/DDBJ databases">
        <title>Sequencing the genomes of 1000 actinobacteria strains.</title>
        <authorList>
            <person name="Klenk H.-P."/>
        </authorList>
    </citation>
    <scope>NUCLEOTIDE SEQUENCE [LARGE SCALE GENOMIC DNA]</scope>
    <source>
        <strain evidence="2 3">DSM 40398</strain>
    </source>
</reference>
<keyword evidence="3" id="KW-1185">Reference proteome</keyword>
<name>A0A7Y9EMX5_9ACTN</name>